<dbReference type="Proteomes" id="UP001169719">
    <property type="component" value="Unassembled WGS sequence"/>
</dbReference>
<evidence type="ECO:0000313" key="2">
    <source>
        <dbReference type="EMBL" id="MDN2480585.1"/>
    </source>
</evidence>
<evidence type="ECO:0000259" key="1">
    <source>
        <dbReference type="Pfam" id="PF01206"/>
    </source>
</evidence>
<dbReference type="Gene3D" id="3.30.110.40">
    <property type="entry name" value="TusA-like domain"/>
    <property type="match status" value="1"/>
</dbReference>
<evidence type="ECO:0000313" key="3">
    <source>
        <dbReference type="Proteomes" id="UP001169719"/>
    </source>
</evidence>
<protein>
    <submittedName>
        <fullName evidence="2">Sulfurtransferase TusA family protein</fullName>
    </submittedName>
</protein>
<sequence>MSDTVLDLRQQRCPLALLLAKRFVAQAPAKVSLRIEVQDRSSCQDIERYLVKHNFCYSIEHNDSESVISLNKDN</sequence>
<accession>A0ABT7XXU9</accession>
<proteinExistence type="predicted"/>
<feature type="domain" description="UPF0033" evidence="1">
    <location>
        <begin position="5"/>
        <end position="65"/>
    </location>
</feature>
<dbReference type="Pfam" id="PF01206">
    <property type="entry name" value="TusA"/>
    <property type="match status" value="1"/>
</dbReference>
<gene>
    <name evidence="2" type="ORF">QWJ08_04215</name>
</gene>
<reference evidence="2" key="1">
    <citation type="submission" date="2024-05" db="EMBL/GenBank/DDBJ databases">
        <title>Genome Sequences of Four Agar- Degrading Marine Bacteria.</title>
        <authorList>
            <person name="Phillips E.K."/>
            <person name="Shaffer J.C."/>
            <person name="Henson M.W."/>
            <person name="Temperton B."/>
            <person name="Thrash C.J."/>
            <person name="Martin M.O."/>
        </authorList>
    </citation>
    <scope>NUCLEOTIDE SEQUENCE</scope>
    <source>
        <strain evidence="2">EKP203</strain>
    </source>
</reference>
<organism evidence="2 3">
    <name type="scientific">Vibrio agarivorans</name>
    <dbReference type="NCBI Taxonomy" id="153622"/>
    <lineage>
        <taxon>Bacteria</taxon>
        <taxon>Pseudomonadati</taxon>
        <taxon>Pseudomonadota</taxon>
        <taxon>Gammaproteobacteria</taxon>
        <taxon>Vibrionales</taxon>
        <taxon>Vibrionaceae</taxon>
        <taxon>Vibrio</taxon>
    </lineage>
</organism>
<dbReference type="InterPro" id="IPR036868">
    <property type="entry name" value="TusA-like_sf"/>
</dbReference>
<dbReference type="InterPro" id="IPR001455">
    <property type="entry name" value="TusA-like"/>
</dbReference>
<dbReference type="EMBL" id="JAUEOZ010000001">
    <property type="protein sequence ID" value="MDN2480585.1"/>
    <property type="molecule type" value="Genomic_DNA"/>
</dbReference>
<name>A0ABT7XXU9_9VIBR</name>
<dbReference type="RefSeq" id="WP_289960800.1">
    <property type="nucleotide sequence ID" value="NZ_JAUEOZ010000001.1"/>
</dbReference>
<dbReference type="SUPFAM" id="SSF64307">
    <property type="entry name" value="SirA-like"/>
    <property type="match status" value="1"/>
</dbReference>
<comment type="caution">
    <text evidence="2">The sequence shown here is derived from an EMBL/GenBank/DDBJ whole genome shotgun (WGS) entry which is preliminary data.</text>
</comment>
<keyword evidence="3" id="KW-1185">Reference proteome</keyword>